<dbReference type="AlphaFoldDB" id="X1EKP2"/>
<organism evidence="1">
    <name type="scientific">marine sediment metagenome</name>
    <dbReference type="NCBI Taxonomy" id="412755"/>
    <lineage>
        <taxon>unclassified sequences</taxon>
        <taxon>metagenomes</taxon>
        <taxon>ecological metagenomes</taxon>
    </lineage>
</organism>
<reference evidence="1" key="1">
    <citation type="journal article" date="2014" name="Front. Microbiol.">
        <title>High frequency of phylogenetically diverse reductive dehalogenase-homologous genes in deep subseafloor sedimentary metagenomes.</title>
        <authorList>
            <person name="Kawai M."/>
            <person name="Futagami T."/>
            <person name="Toyoda A."/>
            <person name="Takaki Y."/>
            <person name="Nishi S."/>
            <person name="Hori S."/>
            <person name="Arai W."/>
            <person name="Tsubouchi T."/>
            <person name="Morono Y."/>
            <person name="Uchiyama I."/>
            <person name="Ito T."/>
            <person name="Fujiyama A."/>
            <person name="Inagaki F."/>
            <person name="Takami H."/>
        </authorList>
    </citation>
    <scope>NUCLEOTIDE SEQUENCE</scope>
    <source>
        <strain evidence="1">Expedition CK06-06</strain>
    </source>
</reference>
<name>X1EKP2_9ZZZZ</name>
<accession>X1EKP2</accession>
<comment type="caution">
    <text evidence="1">The sequence shown here is derived from an EMBL/GenBank/DDBJ whole genome shotgun (WGS) entry which is preliminary data.</text>
</comment>
<protein>
    <recommendedName>
        <fullName evidence="2">Calcineurin-like phosphoesterase domain-containing protein</fullName>
    </recommendedName>
</protein>
<sequence length="109" mass="13195">MLKRKFNKLLEKSETIPIDDNSKMVFFSDCHRGIGDGSDDFAHNQLIYLAALNQYNEQKFTYVELGDGDELWENKDFERIKATYRRFFETFDKFHKENRFYFIKGEFRP</sequence>
<proteinExistence type="predicted"/>
<evidence type="ECO:0000313" key="1">
    <source>
        <dbReference type="EMBL" id="GAH33147.1"/>
    </source>
</evidence>
<gene>
    <name evidence="1" type="ORF">S03H2_25500</name>
</gene>
<dbReference type="EMBL" id="BARU01014455">
    <property type="protein sequence ID" value="GAH33147.1"/>
    <property type="molecule type" value="Genomic_DNA"/>
</dbReference>
<evidence type="ECO:0008006" key="2">
    <source>
        <dbReference type="Google" id="ProtNLM"/>
    </source>
</evidence>
<feature type="non-terminal residue" evidence="1">
    <location>
        <position position="109"/>
    </location>
</feature>